<name>A0ABX7S988_9BACT</name>
<reference evidence="1 2" key="1">
    <citation type="submission" date="2021-03" db="EMBL/GenBank/DDBJ databases">
        <title>Thermosipho ferrireducens sp.nov., an anaerobic thermophilic iron-reducing bacterium isolated from a deep-sea hydrothermal sulfide deposits.</title>
        <authorList>
            <person name="Zeng X."/>
            <person name="Chen Y."/>
            <person name="Shao Z."/>
        </authorList>
    </citation>
    <scope>NUCLEOTIDE SEQUENCE [LARGE SCALE GENOMIC DNA]</scope>
    <source>
        <strain evidence="1 2">JL129W03</strain>
    </source>
</reference>
<accession>A0ABX7S988</accession>
<keyword evidence="2" id="KW-1185">Reference proteome</keyword>
<evidence type="ECO:0000313" key="1">
    <source>
        <dbReference type="EMBL" id="QTA38435.1"/>
    </source>
</evidence>
<sequence length="304" mass="35644">MIFVKDYDVTPKIIERTNSKVVLFSNYPCDYKESERLFLYIYEPEKWNGKTLLFVHGLGTRNLKYLKWFPKEFAKLGYVAALMILPYHFERTPAGYKSGQLFLSTTDNFTLRARFEHAVVDTLTSLNYLKSVFGGKLYLMGFSFGGMVSTIASAFDKEIKGLSLCVTGGNFYHITWKSFITRVLRVQYEKNKECNPQKCADYHDEKFWKFISKLKKPDIEKDTAPIACYEYDPIVFAKFVKVPTIMFRAIFDVFIPKDATLELYEKLNATHKEIYKLFSGHLSSYIFRKRILRLTDNFFKEHNL</sequence>
<gene>
    <name evidence="1" type="ORF">JYK00_02610</name>
</gene>
<keyword evidence="1" id="KW-0378">Hydrolase</keyword>
<dbReference type="InterPro" id="IPR019149">
    <property type="entry name" value="ABHD18"/>
</dbReference>
<dbReference type="InterPro" id="IPR029058">
    <property type="entry name" value="AB_hydrolase_fold"/>
</dbReference>
<protein>
    <submittedName>
        <fullName evidence="1">Alpha/beta hydrolase family protein</fullName>
    </submittedName>
</protein>
<dbReference type="Gene3D" id="3.40.50.1820">
    <property type="entry name" value="alpha/beta hydrolase"/>
    <property type="match status" value="1"/>
</dbReference>
<dbReference type="SUPFAM" id="SSF53474">
    <property type="entry name" value="alpha/beta-Hydrolases"/>
    <property type="match status" value="1"/>
</dbReference>
<dbReference type="RefSeq" id="WP_207567154.1">
    <property type="nucleotide sequence ID" value="NZ_CP071446.1"/>
</dbReference>
<dbReference type="Proteomes" id="UP000671862">
    <property type="component" value="Chromosome"/>
</dbReference>
<dbReference type="EMBL" id="CP071446">
    <property type="protein sequence ID" value="QTA38435.1"/>
    <property type="molecule type" value="Genomic_DNA"/>
</dbReference>
<evidence type="ECO:0000313" key="2">
    <source>
        <dbReference type="Proteomes" id="UP000671862"/>
    </source>
</evidence>
<proteinExistence type="predicted"/>
<organism evidence="1 2">
    <name type="scientific">Thermosipho ferrireducens</name>
    <dbReference type="NCBI Taxonomy" id="2571116"/>
    <lineage>
        <taxon>Bacteria</taxon>
        <taxon>Thermotogati</taxon>
        <taxon>Thermotogota</taxon>
        <taxon>Thermotogae</taxon>
        <taxon>Thermotogales</taxon>
        <taxon>Fervidobacteriaceae</taxon>
        <taxon>Thermosipho</taxon>
    </lineage>
</organism>
<dbReference type="GO" id="GO:0016787">
    <property type="term" value="F:hydrolase activity"/>
    <property type="evidence" value="ECO:0007669"/>
    <property type="project" value="UniProtKB-KW"/>
</dbReference>
<dbReference type="Pfam" id="PF09752">
    <property type="entry name" value="ABHD18"/>
    <property type="match status" value="1"/>
</dbReference>